<feature type="compositionally biased region" description="Basic and acidic residues" evidence="1">
    <location>
        <begin position="69"/>
        <end position="87"/>
    </location>
</feature>
<dbReference type="AlphaFoldDB" id="A0A5B8SPQ7"/>
<gene>
    <name evidence="2" type="ORF">FGL86_02195</name>
</gene>
<evidence type="ECO:0000313" key="3">
    <source>
        <dbReference type="Proteomes" id="UP000321272"/>
    </source>
</evidence>
<dbReference type="KEGG" id="paur:FGL86_02195"/>
<dbReference type="GO" id="GO:0003677">
    <property type="term" value="F:DNA binding"/>
    <property type="evidence" value="ECO:0007669"/>
    <property type="project" value="UniProtKB-KW"/>
</dbReference>
<dbReference type="SUPFAM" id="SSF89447">
    <property type="entry name" value="AbrB/MazE/MraZ-like"/>
    <property type="match status" value="1"/>
</dbReference>
<evidence type="ECO:0000313" key="2">
    <source>
        <dbReference type="EMBL" id="QEA37997.1"/>
    </source>
</evidence>
<name>A0A5B8SPQ7_9GAMM</name>
<sequence>MGQKARLFQNGRSQAVRLPVAYRFDDCDEVFIRRDPATGDVIISRRPANWDSFLAARQKAAIDQGFLDSEERKQTVQERDPFAEWNE</sequence>
<dbReference type="InterPro" id="IPR037914">
    <property type="entry name" value="SpoVT-AbrB_sf"/>
</dbReference>
<dbReference type="RefSeq" id="WP_147183069.1">
    <property type="nucleotide sequence ID" value="NZ_CP042382.1"/>
</dbReference>
<dbReference type="Gene3D" id="2.10.260.10">
    <property type="match status" value="1"/>
</dbReference>
<accession>A0A5B8SPQ7</accession>
<dbReference type="OrthoDB" id="5298361at2"/>
<reference evidence="2 3" key="1">
    <citation type="submission" date="2019-06" db="EMBL/GenBank/DDBJ databases">
        <title>Genome analyses of bacteria isolated from kimchi.</title>
        <authorList>
            <person name="Lee S."/>
            <person name="Ahn S."/>
            <person name="Roh S."/>
        </authorList>
    </citation>
    <scope>NUCLEOTIDE SEQUENCE [LARGE SCALE GENOMIC DNA]</scope>
    <source>
        <strain evidence="2 3">CBA4606</strain>
    </source>
</reference>
<organism evidence="2 3">
    <name type="scientific">Pistricoccus aurantiacus</name>
    <dbReference type="NCBI Taxonomy" id="1883414"/>
    <lineage>
        <taxon>Bacteria</taxon>
        <taxon>Pseudomonadati</taxon>
        <taxon>Pseudomonadota</taxon>
        <taxon>Gammaproteobacteria</taxon>
        <taxon>Oceanospirillales</taxon>
        <taxon>Halomonadaceae</taxon>
        <taxon>Pistricoccus</taxon>
    </lineage>
</organism>
<protein>
    <submittedName>
        <fullName evidence="2">AbrB/MazE/SpoVT family DNA-binding domain-containing protein</fullName>
    </submittedName>
</protein>
<keyword evidence="2" id="KW-0238">DNA-binding</keyword>
<dbReference type="Proteomes" id="UP000321272">
    <property type="component" value="Chromosome"/>
</dbReference>
<keyword evidence="3" id="KW-1185">Reference proteome</keyword>
<proteinExistence type="predicted"/>
<evidence type="ECO:0000256" key="1">
    <source>
        <dbReference type="SAM" id="MobiDB-lite"/>
    </source>
</evidence>
<dbReference type="EMBL" id="CP042382">
    <property type="protein sequence ID" value="QEA37997.1"/>
    <property type="molecule type" value="Genomic_DNA"/>
</dbReference>
<feature type="region of interest" description="Disordered" evidence="1">
    <location>
        <begin position="66"/>
        <end position="87"/>
    </location>
</feature>